<keyword evidence="3" id="KW-0645">Protease</keyword>
<evidence type="ECO:0000256" key="10">
    <source>
        <dbReference type="ARBA" id="ARBA00023136"/>
    </source>
</evidence>
<dbReference type="InterPro" id="IPR001915">
    <property type="entry name" value="Peptidase_M48"/>
</dbReference>
<gene>
    <name evidence="13" type="ORF">FGL86_03625</name>
</gene>
<dbReference type="GO" id="GO:0006508">
    <property type="term" value="P:proteolysis"/>
    <property type="evidence" value="ECO:0007669"/>
    <property type="project" value="UniProtKB-KW"/>
</dbReference>
<accession>A0A5B8SM78</accession>
<keyword evidence="10 11" id="KW-0472">Membrane</keyword>
<dbReference type="OrthoDB" id="15218at2"/>
<proteinExistence type="predicted"/>
<dbReference type="Pfam" id="PF01435">
    <property type="entry name" value="Peptidase_M48"/>
    <property type="match status" value="1"/>
</dbReference>
<keyword evidence="4 11" id="KW-0812">Transmembrane</keyword>
<dbReference type="EMBL" id="CP042382">
    <property type="protein sequence ID" value="QEA38252.1"/>
    <property type="molecule type" value="Genomic_DNA"/>
</dbReference>
<dbReference type="AlphaFoldDB" id="A0A5B8SM78"/>
<evidence type="ECO:0000256" key="8">
    <source>
        <dbReference type="ARBA" id="ARBA00022989"/>
    </source>
</evidence>
<evidence type="ECO:0000256" key="3">
    <source>
        <dbReference type="ARBA" id="ARBA00022670"/>
    </source>
</evidence>
<keyword evidence="5" id="KW-0479">Metal-binding</keyword>
<feature type="transmembrane region" description="Helical" evidence="11">
    <location>
        <begin position="54"/>
        <end position="73"/>
    </location>
</feature>
<dbReference type="GO" id="GO:0046872">
    <property type="term" value="F:metal ion binding"/>
    <property type="evidence" value="ECO:0007669"/>
    <property type="project" value="UniProtKB-KW"/>
</dbReference>
<dbReference type="PANTHER" id="PTHR43221:SF2">
    <property type="entry name" value="PROTEASE HTPX HOMOLOG"/>
    <property type="match status" value="1"/>
</dbReference>
<evidence type="ECO:0000259" key="12">
    <source>
        <dbReference type="Pfam" id="PF01435"/>
    </source>
</evidence>
<sequence length="636" mass="69129">MDFFAAQDNARRSTTWLIALLVLAVAVLIGLTTLAITLAMGFSAPGQGWRFDPWLLGKIALGVMAVVLIGGLWRSWQLRRGGRAVAESLGGRLLNANVRSPLEERALNLVEEMAIAAGILVPEVYLIEDPALNAFAAGHAPEDAVIGITQGALERLDRDELQGVIAHEFSHILHGDMRLNLRLVGMLHGILLVGLIGRLLFHGGRMSRVRLSRSSSSDAGVKMMLAGGALMVLGYAGTLCANLIKAAVSRQREYLADASAVQFTRNPEGIGHALLRLAGHGHGSQLSAANAVEYSHLFFGPGVHGFSRLTRTHPPLKARIRRVLPNWQGEMAPSRFTQETVVPSPEPLPPIEMPSKTSIADKPFLAGAAVIASIGQLEQKHLDSARQHLEALPQDLVRAAHDPYAARALIYGILMGLDPESRARQRQVLTDAALPEVLAELNRLDDAITTLESHQRLPLLELTLPVLRQLSPEQAQRLDHCLTLLMLQETQPGALQWALLRILRQGMQPGKRQRWNRRLEELAGPAALLLSVLARYSVDELAAREAFTAAAAPLGMTLEYMILDASPEDLDWALQRLVALAPQEQARLLKAMVRCVEQYGVIAPEEMELLRAVSLSLHCPIPLSAGGSLPLQAGAR</sequence>
<dbReference type="GO" id="GO:0004222">
    <property type="term" value="F:metalloendopeptidase activity"/>
    <property type="evidence" value="ECO:0007669"/>
    <property type="project" value="InterPro"/>
</dbReference>
<feature type="transmembrane region" description="Helical" evidence="11">
    <location>
        <begin position="179"/>
        <end position="201"/>
    </location>
</feature>
<keyword evidence="9" id="KW-0482">Metalloprotease</keyword>
<dbReference type="KEGG" id="paur:FGL86_03625"/>
<keyword evidence="14" id="KW-1185">Reference proteome</keyword>
<evidence type="ECO:0000256" key="2">
    <source>
        <dbReference type="ARBA" id="ARBA00022475"/>
    </source>
</evidence>
<evidence type="ECO:0000256" key="1">
    <source>
        <dbReference type="ARBA" id="ARBA00001947"/>
    </source>
</evidence>
<evidence type="ECO:0000256" key="11">
    <source>
        <dbReference type="SAM" id="Phobius"/>
    </source>
</evidence>
<dbReference type="PANTHER" id="PTHR43221">
    <property type="entry name" value="PROTEASE HTPX"/>
    <property type="match status" value="1"/>
</dbReference>
<evidence type="ECO:0000256" key="7">
    <source>
        <dbReference type="ARBA" id="ARBA00022833"/>
    </source>
</evidence>
<feature type="domain" description="Peptidase M48" evidence="12">
    <location>
        <begin position="108"/>
        <end position="323"/>
    </location>
</feature>
<evidence type="ECO:0000313" key="14">
    <source>
        <dbReference type="Proteomes" id="UP000321272"/>
    </source>
</evidence>
<comment type="cofactor">
    <cofactor evidence="1">
        <name>Zn(2+)</name>
        <dbReference type="ChEBI" id="CHEBI:29105"/>
    </cofactor>
</comment>
<evidence type="ECO:0000256" key="4">
    <source>
        <dbReference type="ARBA" id="ARBA00022692"/>
    </source>
</evidence>
<keyword evidence="6" id="KW-0378">Hydrolase</keyword>
<evidence type="ECO:0000313" key="13">
    <source>
        <dbReference type="EMBL" id="QEA38252.1"/>
    </source>
</evidence>
<dbReference type="RefSeq" id="WP_147183320.1">
    <property type="nucleotide sequence ID" value="NZ_CP042382.1"/>
</dbReference>
<keyword evidence="2" id="KW-1003">Cell membrane</keyword>
<protein>
    <submittedName>
        <fullName evidence="13">M48 family metallopeptidase</fullName>
    </submittedName>
</protein>
<keyword evidence="8 11" id="KW-1133">Transmembrane helix</keyword>
<evidence type="ECO:0000256" key="6">
    <source>
        <dbReference type="ARBA" id="ARBA00022801"/>
    </source>
</evidence>
<feature type="transmembrane region" description="Helical" evidence="11">
    <location>
        <begin position="221"/>
        <end position="244"/>
    </location>
</feature>
<keyword evidence="7" id="KW-0862">Zinc</keyword>
<reference evidence="13 14" key="1">
    <citation type="submission" date="2019-06" db="EMBL/GenBank/DDBJ databases">
        <title>Genome analyses of bacteria isolated from kimchi.</title>
        <authorList>
            <person name="Lee S."/>
            <person name="Ahn S."/>
            <person name="Roh S."/>
        </authorList>
    </citation>
    <scope>NUCLEOTIDE SEQUENCE [LARGE SCALE GENOMIC DNA]</scope>
    <source>
        <strain evidence="13 14">CBA4606</strain>
    </source>
</reference>
<dbReference type="CDD" id="cd07340">
    <property type="entry name" value="M48B_Htpx_like"/>
    <property type="match status" value="1"/>
</dbReference>
<organism evidence="13 14">
    <name type="scientific">Pistricoccus aurantiacus</name>
    <dbReference type="NCBI Taxonomy" id="1883414"/>
    <lineage>
        <taxon>Bacteria</taxon>
        <taxon>Pseudomonadati</taxon>
        <taxon>Pseudomonadota</taxon>
        <taxon>Gammaproteobacteria</taxon>
        <taxon>Oceanospirillales</taxon>
        <taxon>Halomonadaceae</taxon>
        <taxon>Pistricoccus</taxon>
    </lineage>
</organism>
<feature type="transmembrane region" description="Helical" evidence="11">
    <location>
        <begin position="16"/>
        <end position="42"/>
    </location>
</feature>
<dbReference type="InterPro" id="IPR050083">
    <property type="entry name" value="HtpX_protease"/>
</dbReference>
<evidence type="ECO:0000256" key="5">
    <source>
        <dbReference type="ARBA" id="ARBA00022723"/>
    </source>
</evidence>
<name>A0A5B8SM78_9GAMM</name>
<evidence type="ECO:0000256" key="9">
    <source>
        <dbReference type="ARBA" id="ARBA00023049"/>
    </source>
</evidence>
<dbReference type="Proteomes" id="UP000321272">
    <property type="component" value="Chromosome"/>
</dbReference>
<dbReference type="Gene3D" id="3.30.2010.10">
    <property type="entry name" value="Metalloproteases ('zincins'), catalytic domain"/>
    <property type="match status" value="1"/>
</dbReference>